<proteinExistence type="predicted"/>
<dbReference type="KEGG" id="csy:CENSYa_0874"/>
<accession>A0RVZ0</accession>
<dbReference type="HOGENOM" id="CLU_2366309_0_0_2"/>
<reference evidence="1 2" key="1">
    <citation type="journal article" date="2006" name="Proc. Natl. Acad. Sci. U.S.A.">
        <title>Genomic analysis of the uncultivated marine crenarchaeote Cenarchaeum symbiosum.</title>
        <authorList>
            <person name="Hallam S.J."/>
            <person name="Konstantinidis K.T."/>
            <person name="Putnam N."/>
            <person name="Schleper C."/>
            <person name="Watanabe Y."/>
            <person name="Sugahara J."/>
            <person name="Preston C."/>
            <person name="de la Torre J."/>
            <person name="Richardson P.M."/>
            <person name="DeLong E.F."/>
        </authorList>
    </citation>
    <scope>NUCLEOTIDE SEQUENCE [LARGE SCALE GENOMIC DNA]</scope>
    <source>
        <strain evidence="2">A</strain>
    </source>
</reference>
<evidence type="ECO:0000313" key="2">
    <source>
        <dbReference type="Proteomes" id="UP000000758"/>
    </source>
</evidence>
<name>A0RVZ0_CENSY</name>
<organism evidence="1 2">
    <name type="scientific">Cenarchaeum symbiosum (strain A)</name>
    <dbReference type="NCBI Taxonomy" id="414004"/>
    <lineage>
        <taxon>Archaea</taxon>
        <taxon>Nitrososphaerota</taxon>
        <taxon>Candidatus Cenarchaeales</taxon>
        <taxon>Candidatus Cenarchaeaceae</taxon>
        <taxon>Candidatus Cenarchaeum</taxon>
    </lineage>
</organism>
<gene>
    <name evidence="1" type="ordered locus">CENSYa_0874</name>
</gene>
<protein>
    <submittedName>
        <fullName evidence="1">Uncharacterized protein</fullName>
    </submittedName>
</protein>
<keyword evidence="2" id="KW-1185">Reference proteome</keyword>
<dbReference type="STRING" id="414004.CENSYa_0874"/>
<dbReference type="AlphaFoldDB" id="A0RVZ0"/>
<dbReference type="Proteomes" id="UP000000758">
    <property type="component" value="Chromosome"/>
</dbReference>
<sequence length="95" mass="10503">MPLDSGFREQTVIMIEKAIEVYGAARVSPGMSKIWGSKNEADFLCGFFVGQMTGSALAAFQGVHGREPSAEDHLEIVKMIEEHAGQIRGIFDRFR</sequence>
<dbReference type="EMBL" id="DP000238">
    <property type="protein sequence ID" value="ABK77507.1"/>
    <property type="molecule type" value="Genomic_DNA"/>
</dbReference>
<dbReference type="EnsemblBacteria" id="ABK77507">
    <property type="protein sequence ID" value="ABK77507"/>
    <property type="gene ID" value="CENSYa_0874"/>
</dbReference>
<evidence type="ECO:0000313" key="1">
    <source>
        <dbReference type="EMBL" id="ABK77507.1"/>
    </source>
</evidence>